<dbReference type="PANTHER" id="PTHR18839">
    <property type="entry name" value="MITOTIC INTERACTOR AND SUBSTRATE OF PLK1 MISP FAMILY MEMBER"/>
    <property type="match status" value="1"/>
</dbReference>
<feature type="compositionally biased region" description="Low complexity" evidence="2">
    <location>
        <begin position="26"/>
        <end position="56"/>
    </location>
</feature>
<feature type="region of interest" description="Disordered" evidence="2">
    <location>
        <begin position="338"/>
        <end position="393"/>
    </location>
</feature>
<protein>
    <submittedName>
        <fullName evidence="5">Mitotic interactor and substrate of PLK1 isoform X1</fullName>
    </submittedName>
</protein>
<feature type="region of interest" description="Disordered" evidence="2">
    <location>
        <begin position="17"/>
        <end position="89"/>
    </location>
</feature>
<evidence type="ECO:0000256" key="2">
    <source>
        <dbReference type="SAM" id="MobiDB-lite"/>
    </source>
</evidence>
<feature type="compositionally biased region" description="Polar residues" evidence="2">
    <location>
        <begin position="339"/>
        <end position="351"/>
    </location>
</feature>
<feature type="region of interest" description="Disordered" evidence="2">
    <location>
        <begin position="800"/>
        <end position="828"/>
    </location>
</feature>
<gene>
    <name evidence="5" type="primary">MISP</name>
</gene>
<reference evidence="5" key="1">
    <citation type="submission" date="2025-08" db="UniProtKB">
        <authorList>
            <consortium name="RefSeq"/>
        </authorList>
    </citation>
    <scope>IDENTIFICATION</scope>
    <source>
        <tissue evidence="5">Blood</tissue>
    </source>
</reference>
<feature type="region of interest" description="Disordered" evidence="2">
    <location>
        <begin position="411"/>
        <end position="437"/>
    </location>
</feature>
<keyword evidence="4" id="KW-1185">Reference proteome</keyword>
<dbReference type="GeneID" id="106484262"/>
<feature type="compositionally biased region" description="Basic and acidic residues" evidence="2">
    <location>
        <begin position="411"/>
        <end position="420"/>
    </location>
</feature>
<name>A0ABM4FVY2_9AVES</name>
<feature type="compositionally biased region" description="Polar residues" evidence="2">
    <location>
        <begin position="621"/>
        <end position="631"/>
    </location>
</feature>
<feature type="region of interest" description="Disordered" evidence="2">
    <location>
        <begin position="471"/>
        <end position="491"/>
    </location>
</feature>
<evidence type="ECO:0000259" key="3">
    <source>
        <dbReference type="Pfam" id="PF15304"/>
    </source>
</evidence>
<dbReference type="Proteomes" id="UP001652627">
    <property type="component" value="Chromosome 30"/>
</dbReference>
<evidence type="ECO:0000313" key="5">
    <source>
        <dbReference type="RefSeq" id="XP_067169102.1"/>
    </source>
</evidence>
<dbReference type="InterPro" id="IPR029304">
    <property type="entry name" value="AKAP2_C"/>
</dbReference>
<feature type="region of interest" description="Disordered" evidence="2">
    <location>
        <begin position="570"/>
        <end position="640"/>
    </location>
</feature>
<feature type="compositionally biased region" description="Basic and acidic residues" evidence="2">
    <location>
        <begin position="737"/>
        <end position="753"/>
    </location>
</feature>
<feature type="region of interest" description="Disordered" evidence="2">
    <location>
        <begin position="856"/>
        <end position="880"/>
    </location>
</feature>
<dbReference type="RefSeq" id="XP_067169102.1">
    <property type="nucleotide sequence ID" value="XM_067313001.1"/>
</dbReference>
<feature type="compositionally biased region" description="Low complexity" evidence="2">
    <location>
        <begin position="808"/>
        <end position="828"/>
    </location>
</feature>
<feature type="domain" description="A-kinase anchor protein 2 C-terminal" evidence="3">
    <location>
        <begin position="535"/>
        <end position="920"/>
    </location>
</feature>
<evidence type="ECO:0000256" key="1">
    <source>
        <dbReference type="ARBA" id="ARBA00023054"/>
    </source>
</evidence>
<feature type="compositionally biased region" description="Low complexity" evidence="2">
    <location>
        <begin position="591"/>
        <end position="601"/>
    </location>
</feature>
<feature type="compositionally biased region" description="Polar residues" evidence="2">
    <location>
        <begin position="421"/>
        <end position="433"/>
    </location>
</feature>
<feature type="region of interest" description="Disordered" evidence="2">
    <location>
        <begin position="677"/>
        <end position="704"/>
    </location>
</feature>
<dbReference type="InterPro" id="IPR042779">
    <property type="entry name" value="MISP/MISP3-like"/>
</dbReference>
<feature type="compositionally biased region" description="Polar residues" evidence="2">
    <location>
        <begin position="856"/>
        <end position="871"/>
    </location>
</feature>
<dbReference type="Pfam" id="PF15304">
    <property type="entry name" value="AKAP2_C"/>
    <property type="match status" value="1"/>
</dbReference>
<evidence type="ECO:0000313" key="4">
    <source>
        <dbReference type="Proteomes" id="UP001652627"/>
    </source>
</evidence>
<sequence>MSQAEFLEFLHRCSRELIRAPQSRGRPSAALRPTTTPATPLPGRRGPAGSRGGLPRTGTPHQQLPSTGQQDPAFCSGGLQVSQEPEGNLKTDLCPRVQAKADRELNTDSSQEMDRVTRHLVFQLPQPTHKHDYNEVYQASSSAEQRADGDDDVFGSSRHSSQKVENGYEWKFRSKSPSNFLDGGKDVWTPSPDRDSKLEVVRSGSLYDLRAYRGERKPSKLYEEDEVEQRRVLPPNISPEKAKELEDERREVIRSQVMRKSSTMAEKWSSMDELSSINTGSGGQGEGRHKGSFTTSFAVCFDKPSPGRAATPVDPENIDTEQINFSAARQQFLMLEKTSPGSLFSPRQQAVSPKPESMTKISVQEWHSPETATKATKGYSSLAAPSQSRTDKTVHQVYSMSYKAPAKEEVYVPRRADTERSYSTGRPSSFTKASSREDLDSGLGEMYTEANAGYVSDGSTTNEVFDTLVESRADSNGPDKEMKTSNETPIEREIRMAMEREENLWKERGIQRLTSSSELVEIQTKPFLSVAVSPLPARKGKDKGRTSFYVQREIEQETKREEDLKREGRLLGMYDRGTQQELDERKKVFQQEETPLTPQQTASPGKADEHRRSWINGFAAEQSTSHSFSPTEDTRGGKKTPSYTVNLTHFQAYQPRFAAAASEKSRDELLMYDHASASTSKWASEDSRGGRLPSAAQRSGSTLSPVDTGVLRKEYFSLPFWKPKISFVDNMGTQSPLRREKGPEGEDSREEQYTLRTWKPQTSVLIEEEIRSDLQREEELQELRRRRQLIDGYSLVSNDSFPKEGSHSRLSSQSSAASGVSGSYSVSGSPVFAPASHQTGILGLVSSFTPLRVASPSQGSMESLTLESARSSPFDERRRRVKEDGKYAGIEPVDKINTEVVESTRVIRHKSAMAKRWEAGQYVKDDD</sequence>
<feature type="compositionally biased region" description="Polar residues" evidence="2">
    <location>
        <begin position="59"/>
        <end position="70"/>
    </location>
</feature>
<feature type="region of interest" description="Disordered" evidence="2">
    <location>
        <begin position="263"/>
        <end position="291"/>
    </location>
</feature>
<dbReference type="PANTHER" id="PTHR18839:SF7">
    <property type="entry name" value="A-KINASE ANCHOR PROTEIN 2 C-TERMINAL DOMAIN-CONTAINING PROTEIN"/>
    <property type="match status" value="1"/>
</dbReference>
<accession>A0ABM4FVY2</accession>
<feature type="region of interest" description="Disordered" evidence="2">
    <location>
        <begin position="732"/>
        <end position="754"/>
    </location>
</feature>
<organism evidence="4 5">
    <name type="scientific">Apteryx mantelli</name>
    <name type="common">North Island brown kiwi</name>
    <dbReference type="NCBI Taxonomy" id="2696672"/>
    <lineage>
        <taxon>Eukaryota</taxon>
        <taxon>Metazoa</taxon>
        <taxon>Chordata</taxon>
        <taxon>Craniata</taxon>
        <taxon>Vertebrata</taxon>
        <taxon>Euteleostomi</taxon>
        <taxon>Archelosauria</taxon>
        <taxon>Archosauria</taxon>
        <taxon>Dinosauria</taxon>
        <taxon>Saurischia</taxon>
        <taxon>Theropoda</taxon>
        <taxon>Coelurosauria</taxon>
        <taxon>Aves</taxon>
        <taxon>Palaeognathae</taxon>
        <taxon>Apterygiformes</taxon>
        <taxon>Apterygidae</taxon>
        <taxon>Apteryx</taxon>
    </lineage>
</organism>
<feature type="region of interest" description="Disordered" evidence="2">
    <location>
        <begin position="137"/>
        <end position="160"/>
    </location>
</feature>
<keyword evidence="1" id="KW-0175">Coiled coil</keyword>
<proteinExistence type="predicted"/>